<keyword evidence="5" id="KW-0539">Nucleus</keyword>
<comment type="subcellular location">
    <subcellularLocation>
        <location evidence="1">Nucleus</location>
    </subcellularLocation>
</comment>
<feature type="compositionally biased region" description="Low complexity" evidence="6">
    <location>
        <begin position="302"/>
        <end position="316"/>
    </location>
</feature>
<evidence type="ECO:0000256" key="6">
    <source>
        <dbReference type="SAM" id="MobiDB-lite"/>
    </source>
</evidence>
<dbReference type="SMART" id="SM00353">
    <property type="entry name" value="HLH"/>
    <property type="match status" value="1"/>
</dbReference>
<comment type="caution">
    <text evidence="8">The sequence shown here is derived from an EMBL/GenBank/DDBJ whole genome shotgun (WGS) entry which is preliminary data.</text>
</comment>
<keyword evidence="9" id="KW-1185">Reference proteome</keyword>
<evidence type="ECO:0000256" key="1">
    <source>
        <dbReference type="ARBA" id="ARBA00004123"/>
    </source>
</evidence>
<dbReference type="GO" id="GO:0005634">
    <property type="term" value="C:nucleus"/>
    <property type="evidence" value="ECO:0007669"/>
    <property type="project" value="UniProtKB-SubCell"/>
</dbReference>
<accession>A0A8H7PN07</accession>
<proteinExistence type="predicted"/>
<dbReference type="PROSITE" id="PS50888">
    <property type="entry name" value="BHLH"/>
    <property type="match status" value="1"/>
</dbReference>
<dbReference type="InterPro" id="IPR036638">
    <property type="entry name" value="HLH_DNA-bd_sf"/>
</dbReference>
<sequence length="378" mass="42410">MCPEYSAIAVQSVMSADDIMIAEKQMPSPVHSQPRSSDEYPSTEDDISEDEEDQTAIKQEGSNTPGALFLNFSSNLTEQSFGKKKQRGKRQSAYKVNGVNILNRNNLDSKTAIERIKRRRENHNYVERRRRDVINNTIMDIAETVPNAITSGQKPNKGSILRLALDYIKHLQSENQKLRHMVREENSHDGGSMCTTPPTPAASNMDHGSSDMGSYRMNQQHNFGGYASAPNSPNLARTYSPQTASSVPSSPIRHLNIKDDHTLPPLSLPPARNFVNRSMPHFQPSPVSSPQPQQTCFPAQPPQHQQHVHQQPKQPQQQPVFYHKFMPHPPLPQAPLPAPSGLRPILPMRPAPPPQRPLNYAQNRMTGLERQYGAACRY</sequence>
<feature type="region of interest" description="Disordered" evidence="6">
    <location>
        <begin position="20"/>
        <end position="65"/>
    </location>
</feature>
<evidence type="ECO:0000313" key="9">
    <source>
        <dbReference type="Proteomes" id="UP000654370"/>
    </source>
</evidence>
<organism evidence="8 9">
    <name type="scientific">Mortierella isabellina</name>
    <name type="common">Filamentous fungus</name>
    <name type="synonym">Umbelopsis isabellina</name>
    <dbReference type="NCBI Taxonomy" id="91625"/>
    <lineage>
        <taxon>Eukaryota</taxon>
        <taxon>Fungi</taxon>
        <taxon>Fungi incertae sedis</taxon>
        <taxon>Mucoromycota</taxon>
        <taxon>Mucoromycotina</taxon>
        <taxon>Umbelopsidomycetes</taxon>
        <taxon>Umbelopsidales</taxon>
        <taxon>Umbelopsidaceae</taxon>
        <taxon>Umbelopsis</taxon>
    </lineage>
</organism>
<dbReference type="PANTHER" id="PTHR45776:SF2">
    <property type="entry name" value="MIP04163P"/>
    <property type="match status" value="1"/>
</dbReference>
<dbReference type="Proteomes" id="UP000654370">
    <property type="component" value="Unassembled WGS sequence"/>
</dbReference>
<keyword evidence="3" id="KW-0238">DNA-binding</keyword>
<evidence type="ECO:0000259" key="7">
    <source>
        <dbReference type="PROSITE" id="PS50888"/>
    </source>
</evidence>
<dbReference type="GO" id="GO:0046983">
    <property type="term" value="F:protein dimerization activity"/>
    <property type="evidence" value="ECO:0007669"/>
    <property type="project" value="InterPro"/>
</dbReference>
<reference evidence="8" key="1">
    <citation type="submission" date="2020-12" db="EMBL/GenBank/DDBJ databases">
        <title>Metabolic potential, ecology and presence of endohyphal bacteria is reflected in genomic diversity of Mucoromycotina.</title>
        <authorList>
            <person name="Muszewska A."/>
            <person name="Okrasinska A."/>
            <person name="Steczkiewicz K."/>
            <person name="Drgas O."/>
            <person name="Orlowska M."/>
            <person name="Perlinska-Lenart U."/>
            <person name="Aleksandrzak-Piekarczyk T."/>
            <person name="Szatraj K."/>
            <person name="Zielenkiewicz U."/>
            <person name="Pilsyk S."/>
            <person name="Malc E."/>
            <person name="Mieczkowski P."/>
            <person name="Kruszewska J.S."/>
            <person name="Biernat P."/>
            <person name="Pawlowska J."/>
        </authorList>
    </citation>
    <scope>NUCLEOTIDE SEQUENCE</scope>
    <source>
        <strain evidence="8">WA0000067209</strain>
    </source>
</reference>
<dbReference type="PANTHER" id="PTHR45776">
    <property type="entry name" value="MIP04163P"/>
    <property type="match status" value="1"/>
</dbReference>
<dbReference type="Pfam" id="PF00010">
    <property type="entry name" value="HLH"/>
    <property type="match status" value="1"/>
</dbReference>
<dbReference type="GO" id="GO:0000978">
    <property type="term" value="F:RNA polymerase II cis-regulatory region sequence-specific DNA binding"/>
    <property type="evidence" value="ECO:0007669"/>
    <property type="project" value="TreeGrafter"/>
</dbReference>
<keyword evidence="4" id="KW-0804">Transcription</keyword>
<dbReference type="Gene3D" id="4.10.280.10">
    <property type="entry name" value="Helix-loop-helix DNA-binding domain"/>
    <property type="match status" value="1"/>
</dbReference>
<protein>
    <recommendedName>
        <fullName evidence="7">BHLH domain-containing protein</fullName>
    </recommendedName>
</protein>
<dbReference type="GO" id="GO:0000981">
    <property type="term" value="F:DNA-binding transcription factor activity, RNA polymerase II-specific"/>
    <property type="evidence" value="ECO:0007669"/>
    <property type="project" value="TreeGrafter"/>
</dbReference>
<evidence type="ECO:0000256" key="5">
    <source>
        <dbReference type="ARBA" id="ARBA00023242"/>
    </source>
</evidence>
<feature type="compositionally biased region" description="Low complexity" evidence="6">
    <location>
        <begin position="284"/>
        <end position="294"/>
    </location>
</feature>
<name>A0A8H7PN07_MORIS</name>
<feature type="compositionally biased region" description="Acidic residues" evidence="6">
    <location>
        <begin position="41"/>
        <end position="54"/>
    </location>
</feature>
<feature type="compositionally biased region" description="Polar residues" evidence="6">
    <location>
        <begin position="56"/>
        <end position="65"/>
    </location>
</feature>
<dbReference type="InterPro" id="IPR011598">
    <property type="entry name" value="bHLH_dom"/>
</dbReference>
<feature type="region of interest" description="Disordered" evidence="6">
    <location>
        <begin position="185"/>
        <end position="316"/>
    </location>
</feature>
<evidence type="ECO:0000313" key="8">
    <source>
        <dbReference type="EMBL" id="KAG2176921.1"/>
    </source>
</evidence>
<keyword evidence="2" id="KW-0805">Transcription regulation</keyword>
<evidence type="ECO:0000256" key="3">
    <source>
        <dbReference type="ARBA" id="ARBA00023125"/>
    </source>
</evidence>
<dbReference type="OrthoDB" id="690068at2759"/>
<dbReference type="CDD" id="cd11387">
    <property type="entry name" value="bHLHzip_USF_MITF"/>
    <property type="match status" value="1"/>
</dbReference>
<evidence type="ECO:0000256" key="4">
    <source>
        <dbReference type="ARBA" id="ARBA00023163"/>
    </source>
</evidence>
<gene>
    <name evidence="8" type="ORF">INT43_007575</name>
</gene>
<feature type="compositionally biased region" description="Polar residues" evidence="6">
    <location>
        <begin position="229"/>
        <end position="249"/>
    </location>
</feature>
<feature type="domain" description="BHLH" evidence="7">
    <location>
        <begin position="118"/>
        <end position="171"/>
    </location>
</feature>
<dbReference type="AlphaFoldDB" id="A0A8H7PN07"/>
<evidence type="ECO:0000256" key="2">
    <source>
        <dbReference type="ARBA" id="ARBA00023015"/>
    </source>
</evidence>
<dbReference type="EMBL" id="JAEPQZ010000009">
    <property type="protein sequence ID" value="KAG2176921.1"/>
    <property type="molecule type" value="Genomic_DNA"/>
</dbReference>
<dbReference type="SUPFAM" id="SSF47459">
    <property type="entry name" value="HLH, helix-loop-helix DNA-binding domain"/>
    <property type="match status" value="1"/>
</dbReference>